<dbReference type="Pfam" id="PF13404">
    <property type="entry name" value="HTH_AsnC-type"/>
    <property type="match status" value="1"/>
</dbReference>
<dbReference type="Gene3D" id="1.10.10.10">
    <property type="entry name" value="Winged helix-like DNA-binding domain superfamily/Winged helix DNA-binding domain"/>
    <property type="match status" value="1"/>
</dbReference>
<dbReference type="PROSITE" id="PS00519">
    <property type="entry name" value="HTH_ASNC_1"/>
    <property type="match status" value="1"/>
</dbReference>
<feature type="non-terminal residue" evidence="5">
    <location>
        <position position="61"/>
    </location>
</feature>
<sequence>MRDLDDTDREILRLLLANARRPYSDIAEHVGLSAPAVSDRVERLQELGVVRGFTLDLDRST</sequence>
<dbReference type="PANTHER" id="PTHR43413:SF4">
    <property type="entry name" value="HTH-TYPE TRANSCRIPTIONAL REGULATOR LYSM"/>
    <property type="match status" value="1"/>
</dbReference>
<dbReference type="PANTHER" id="PTHR43413">
    <property type="entry name" value="TRANSCRIPTIONAL REGULATOR, ASNC FAMILY"/>
    <property type="match status" value="1"/>
</dbReference>
<evidence type="ECO:0000313" key="6">
    <source>
        <dbReference type="Proteomes" id="UP001596328"/>
    </source>
</evidence>
<dbReference type="EMBL" id="JBHSWU010000554">
    <property type="protein sequence ID" value="MFC6725497.1"/>
    <property type="molecule type" value="Genomic_DNA"/>
</dbReference>
<keyword evidence="2" id="KW-0238">DNA-binding</keyword>
<protein>
    <submittedName>
        <fullName evidence="5">Lrp/AsnC family transcriptional regulator</fullName>
    </submittedName>
</protein>
<dbReference type="InterPro" id="IPR036390">
    <property type="entry name" value="WH_DNA-bd_sf"/>
</dbReference>
<evidence type="ECO:0000256" key="3">
    <source>
        <dbReference type="ARBA" id="ARBA00023163"/>
    </source>
</evidence>
<dbReference type="CDD" id="cd00090">
    <property type="entry name" value="HTH_ARSR"/>
    <property type="match status" value="1"/>
</dbReference>
<evidence type="ECO:0000256" key="2">
    <source>
        <dbReference type="ARBA" id="ARBA00023125"/>
    </source>
</evidence>
<feature type="domain" description="HTH asnC-type" evidence="4">
    <location>
        <begin position="4"/>
        <end position="61"/>
    </location>
</feature>
<reference evidence="5 6" key="1">
    <citation type="journal article" date="2019" name="Int. J. Syst. Evol. Microbiol.">
        <title>The Global Catalogue of Microorganisms (GCM) 10K type strain sequencing project: providing services to taxonomists for standard genome sequencing and annotation.</title>
        <authorList>
            <consortium name="The Broad Institute Genomics Platform"/>
            <consortium name="The Broad Institute Genome Sequencing Center for Infectious Disease"/>
            <person name="Wu L."/>
            <person name="Ma J."/>
        </authorList>
    </citation>
    <scope>NUCLEOTIDE SEQUENCE [LARGE SCALE GENOMIC DNA]</scope>
    <source>
        <strain evidence="5 6">NBRC 111368</strain>
    </source>
</reference>
<dbReference type="InterPro" id="IPR011991">
    <property type="entry name" value="ArsR-like_HTH"/>
</dbReference>
<dbReference type="PROSITE" id="PS50956">
    <property type="entry name" value="HTH_ASNC_2"/>
    <property type="match status" value="1"/>
</dbReference>
<proteinExistence type="predicted"/>
<dbReference type="SUPFAM" id="SSF46785">
    <property type="entry name" value="Winged helix' DNA-binding domain"/>
    <property type="match status" value="1"/>
</dbReference>
<keyword evidence="6" id="KW-1185">Reference proteome</keyword>
<dbReference type="PRINTS" id="PR00033">
    <property type="entry name" value="HTHASNC"/>
</dbReference>
<dbReference type="SMART" id="SM00344">
    <property type="entry name" value="HTH_ASNC"/>
    <property type="match status" value="1"/>
</dbReference>
<comment type="caution">
    <text evidence="5">The sequence shown here is derived from an EMBL/GenBank/DDBJ whole genome shotgun (WGS) entry which is preliminary data.</text>
</comment>
<dbReference type="InterPro" id="IPR036388">
    <property type="entry name" value="WH-like_DNA-bd_sf"/>
</dbReference>
<evidence type="ECO:0000259" key="4">
    <source>
        <dbReference type="PROSITE" id="PS50956"/>
    </source>
</evidence>
<dbReference type="InterPro" id="IPR000485">
    <property type="entry name" value="AsnC-type_HTH_dom"/>
</dbReference>
<dbReference type="InterPro" id="IPR019888">
    <property type="entry name" value="Tscrpt_reg_AsnC-like"/>
</dbReference>
<name>A0ABD5S398_9EURY</name>
<dbReference type="Proteomes" id="UP001596328">
    <property type="component" value="Unassembled WGS sequence"/>
</dbReference>
<evidence type="ECO:0000313" key="5">
    <source>
        <dbReference type="EMBL" id="MFC6725497.1"/>
    </source>
</evidence>
<dbReference type="GO" id="GO:0003677">
    <property type="term" value="F:DNA binding"/>
    <property type="evidence" value="ECO:0007669"/>
    <property type="project" value="UniProtKB-KW"/>
</dbReference>
<gene>
    <name evidence="5" type="ORF">ACFQE1_14200</name>
</gene>
<organism evidence="5 6">
    <name type="scientific">Halobium palmae</name>
    <dbReference type="NCBI Taxonomy" id="1776492"/>
    <lineage>
        <taxon>Archaea</taxon>
        <taxon>Methanobacteriati</taxon>
        <taxon>Methanobacteriota</taxon>
        <taxon>Stenosarchaea group</taxon>
        <taxon>Halobacteria</taxon>
        <taxon>Halobacteriales</taxon>
        <taxon>Haloferacaceae</taxon>
        <taxon>Halobium</taxon>
    </lineage>
</organism>
<keyword evidence="3" id="KW-0804">Transcription</keyword>
<keyword evidence="1" id="KW-0805">Transcription regulation</keyword>
<dbReference type="InterPro" id="IPR050684">
    <property type="entry name" value="HTH-Siroheme_Decarb"/>
</dbReference>
<accession>A0ABD5S398</accession>
<dbReference type="InterPro" id="IPR019885">
    <property type="entry name" value="Tscrpt_reg_HTH_AsnC-type_CS"/>
</dbReference>
<evidence type="ECO:0000256" key="1">
    <source>
        <dbReference type="ARBA" id="ARBA00023015"/>
    </source>
</evidence>
<dbReference type="AlphaFoldDB" id="A0ABD5S398"/>